<evidence type="ECO:0000256" key="3">
    <source>
        <dbReference type="ARBA" id="ARBA00022833"/>
    </source>
</evidence>
<dbReference type="Pfam" id="PF00628">
    <property type="entry name" value="PHD"/>
    <property type="match status" value="1"/>
</dbReference>
<dbReference type="PANTHER" id="PTHR46508">
    <property type="entry name" value="PHD FINGER FAMILY PROTEIN"/>
    <property type="match status" value="1"/>
</dbReference>
<feature type="domain" description="PHD-type" evidence="5">
    <location>
        <begin position="60"/>
        <end position="121"/>
    </location>
</feature>
<name>A0AAE2D0K8_9LAMI</name>
<gene>
    <name evidence="6" type="ORF">Salat_0477500</name>
</gene>
<dbReference type="SUPFAM" id="SSF57903">
    <property type="entry name" value="FYVE/PHD zinc finger"/>
    <property type="match status" value="1"/>
</dbReference>
<dbReference type="PANTHER" id="PTHR46508:SF5">
    <property type="entry name" value="PHD-FINGER AND DNA BINDING DOMAIN-CONTAINING PROTEIN"/>
    <property type="match status" value="1"/>
</dbReference>
<evidence type="ECO:0000313" key="6">
    <source>
        <dbReference type="EMBL" id="KAK4441426.1"/>
    </source>
</evidence>
<evidence type="ECO:0000313" key="7">
    <source>
        <dbReference type="Proteomes" id="UP001293254"/>
    </source>
</evidence>
<dbReference type="InterPro" id="IPR013083">
    <property type="entry name" value="Znf_RING/FYVE/PHD"/>
</dbReference>
<dbReference type="PROSITE" id="PS50016">
    <property type="entry name" value="ZF_PHD_2"/>
    <property type="match status" value="1"/>
</dbReference>
<keyword evidence="7" id="KW-1185">Reference proteome</keyword>
<evidence type="ECO:0000256" key="4">
    <source>
        <dbReference type="PROSITE-ProRule" id="PRU00146"/>
    </source>
</evidence>
<evidence type="ECO:0000256" key="1">
    <source>
        <dbReference type="ARBA" id="ARBA00022723"/>
    </source>
</evidence>
<dbReference type="Gene3D" id="3.30.40.10">
    <property type="entry name" value="Zinc/RING finger domain, C3HC4 (zinc finger)"/>
    <property type="match status" value="1"/>
</dbReference>
<proteinExistence type="predicted"/>
<dbReference type="EMBL" id="JACGWO010000001">
    <property type="protein sequence ID" value="KAK4441426.1"/>
    <property type="molecule type" value="Genomic_DNA"/>
</dbReference>
<sequence>MALSAKVEILRHLCDDVIEVEAFRPELNKGTLKTERHKDLNWNMKLNSSKRRKAMMDVGSTSCITEEDIDEPADWNSDECCLDGNLICCDGCPVAFHSRCAGVVSSLLPEDDWYCPECAIDNDKSWANVGKSIRGAELLGIDPHGWLYYCSCGYLLV</sequence>
<keyword evidence="1" id="KW-0479">Metal-binding</keyword>
<reference evidence="6" key="2">
    <citation type="journal article" date="2024" name="Plant">
        <title>Genomic evolution and insights into agronomic trait innovations of Sesamum species.</title>
        <authorList>
            <person name="Miao H."/>
            <person name="Wang L."/>
            <person name="Qu L."/>
            <person name="Liu H."/>
            <person name="Sun Y."/>
            <person name="Le M."/>
            <person name="Wang Q."/>
            <person name="Wei S."/>
            <person name="Zheng Y."/>
            <person name="Lin W."/>
            <person name="Duan Y."/>
            <person name="Cao H."/>
            <person name="Xiong S."/>
            <person name="Wang X."/>
            <person name="Wei L."/>
            <person name="Li C."/>
            <person name="Ma Q."/>
            <person name="Ju M."/>
            <person name="Zhao R."/>
            <person name="Li G."/>
            <person name="Mu C."/>
            <person name="Tian Q."/>
            <person name="Mei H."/>
            <person name="Zhang T."/>
            <person name="Gao T."/>
            <person name="Zhang H."/>
        </authorList>
    </citation>
    <scope>NUCLEOTIDE SEQUENCE</scope>
    <source>
        <strain evidence="6">3651</strain>
    </source>
</reference>
<keyword evidence="3" id="KW-0862">Zinc</keyword>
<reference evidence="6" key="1">
    <citation type="submission" date="2020-06" db="EMBL/GenBank/DDBJ databases">
        <authorList>
            <person name="Li T."/>
            <person name="Hu X."/>
            <person name="Zhang T."/>
            <person name="Song X."/>
            <person name="Zhang H."/>
            <person name="Dai N."/>
            <person name="Sheng W."/>
            <person name="Hou X."/>
            <person name="Wei L."/>
        </authorList>
    </citation>
    <scope>NUCLEOTIDE SEQUENCE</scope>
    <source>
        <strain evidence="6">3651</strain>
        <tissue evidence="6">Leaf</tissue>
    </source>
</reference>
<dbReference type="SMART" id="SM00249">
    <property type="entry name" value="PHD"/>
    <property type="match status" value="1"/>
</dbReference>
<dbReference type="InterPro" id="IPR019787">
    <property type="entry name" value="Znf_PHD-finger"/>
</dbReference>
<dbReference type="InterPro" id="IPR001965">
    <property type="entry name" value="Znf_PHD"/>
</dbReference>
<dbReference type="InterPro" id="IPR011011">
    <property type="entry name" value="Znf_FYVE_PHD"/>
</dbReference>
<organism evidence="6 7">
    <name type="scientific">Sesamum alatum</name>
    <dbReference type="NCBI Taxonomy" id="300844"/>
    <lineage>
        <taxon>Eukaryota</taxon>
        <taxon>Viridiplantae</taxon>
        <taxon>Streptophyta</taxon>
        <taxon>Embryophyta</taxon>
        <taxon>Tracheophyta</taxon>
        <taxon>Spermatophyta</taxon>
        <taxon>Magnoliopsida</taxon>
        <taxon>eudicotyledons</taxon>
        <taxon>Gunneridae</taxon>
        <taxon>Pentapetalae</taxon>
        <taxon>asterids</taxon>
        <taxon>lamiids</taxon>
        <taxon>Lamiales</taxon>
        <taxon>Pedaliaceae</taxon>
        <taxon>Sesamum</taxon>
    </lineage>
</organism>
<evidence type="ECO:0000259" key="5">
    <source>
        <dbReference type="PROSITE" id="PS50016"/>
    </source>
</evidence>
<dbReference type="Proteomes" id="UP001293254">
    <property type="component" value="Unassembled WGS sequence"/>
</dbReference>
<keyword evidence="2 4" id="KW-0863">Zinc-finger</keyword>
<accession>A0AAE2D0K8</accession>
<comment type="caution">
    <text evidence="6">The sequence shown here is derived from an EMBL/GenBank/DDBJ whole genome shotgun (WGS) entry which is preliminary data.</text>
</comment>
<protein>
    <submittedName>
        <fullName evidence="6">DDT domain-containing protein PTM</fullName>
    </submittedName>
</protein>
<dbReference type="GO" id="GO:0008270">
    <property type="term" value="F:zinc ion binding"/>
    <property type="evidence" value="ECO:0007669"/>
    <property type="project" value="UniProtKB-KW"/>
</dbReference>
<dbReference type="AlphaFoldDB" id="A0AAE2D0K8"/>
<evidence type="ECO:0000256" key="2">
    <source>
        <dbReference type="ARBA" id="ARBA00022771"/>
    </source>
</evidence>